<sequence>MDGRGRRRDNLFTERLWRSYKYEEVYLNEYDSPVECRRRSYRYFEFYNNRRPHQSLGY</sequence>
<gene>
    <name evidence="1" type="ORF">KIH16_11365</name>
</gene>
<evidence type="ECO:0000313" key="1">
    <source>
        <dbReference type="EMBL" id="QVL35745.1"/>
    </source>
</evidence>
<accession>A0ACD1DU40</accession>
<evidence type="ECO:0000313" key="2">
    <source>
        <dbReference type="Proteomes" id="UP000682204"/>
    </source>
</evidence>
<dbReference type="Proteomes" id="UP000682204">
    <property type="component" value="Chromosome"/>
</dbReference>
<name>A0ACD1DU40_9BACT</name>
<dbReference type="EMBL" id="CP074691">
    <property type="protein sequence ID" value="QVL35745.1"/>
    <property type="molecule type" value="Genomic_DNA"/>
</dbReference>
<protein>
    <submittedName>
        <fullName evidence="1">Integrase core domain-containing protein</fullName>
    </submittedName>
</protein>
<organism evidence="1 2">
    <name type="scientific">Aminirod propionatiphilus</name>
    <dbReference type="NCBI Taxonomy" id="3415223"/>
    <lineage>
        <taxon>Bacteria</taxon>
        <taxon>Thermotogati</taxon>
        <taxon>Synergistota</taxon>
        <taxon>Synergistia</taxon>
        <taxon>Synergistales</taxon>
        <taxon>Aminiphilaceae</taxon>
        <taxon>Aminirod</taxon>
    </lineage>
</organism>
<reference evidence="1" key="1">
    <citation type="submission" date="2021-05" db="EMBL/GenBank/DDBJ databases">
        <title>An isolated secondary fermenter in methanogenic hydrocarbon-degrading communities.</title>
        <authorList>
            <person name="Liu Y.-F."/>
            <person name="Liu Z.-l."/>
        </authorList>
    </citation>
    <scope>NUCLEOTIDE SEQUENCE</scope>
    <source>
        <strain evidence="1">L-13</strain>
    </source>
</reference>
<keyword evidence="2" id="KW-1185">Reference proteome</keyword>
<proteinExistence type="predicted"/>